<dbReference type="PANTHER" id="PTHR47234">
    <property type="match status" value="1"/>
</dbReference>
<evidence type="ECO:0000259" key="1">
    <source>
        <dbReference type="Pfam" id="PF07715"/>
    </source>
</evidence>
<dbReference type="GO" id="GO:0016740">
    <property type="term" value="F:transferase activity"/>
    <property type="evidence" value="ECO:0007669"/>
    <property type="project" value="UniProtKB-KW"/>
</dbReference>
<proteinExistence type="predicted"/>
<reference evidence="2" key="1">
    <citation type="submission" date="2013-08" db="EMBL/GenBank/DDBJ databases">
        <authorList>
            <person name="Mendez C."/>
            <person name="Richter M."/>
            <person name="Ferrer M."/>
            <person name="Sanchez J."/>
        </authorList>
    </citation>
    <scope>NUCLEOTIDE SEQUENCE</scope>
</reference>
<name>T0XZZ2_9ZZZZ</name>
<feature type="domain" description="TonB-dependent receptor plug" evidence="1">
    <location>
        <begin position="2"/>
        <end position="102"/>
    </location>
</feature>
<dbReference type="Gene3D" id="2.170.130.10">
    <property type="entry name" value="TonB-dependent receptor, plug domain"/>
    <property type="match status" value="1"/>
</dbReference>
<organism evidence="2">
    <name type="scientific">mine drainage metagenome</name>
    <dbReference type="NCBI Taxonomy" id="410659"/>
    <lineage>
        <taxon>unclassified sequences</taxon>
        <taxon>metagenomes</taxon>
        <taxon>ecological metagenomes</taxon>
    </lineage>
</organism>
<feature type="non-terminal residue" evidence="2">
    <location>
        <position position="115"/>
    </location>
</feature>
<dbReference type="InterPro" id="IPR037066">
    <property type="entry name" value="Plug_dom_sf"/>
</dbReference>
<dbReference type="AlphaFoldDB" id="T0XZZ2"/>
<dbReference type="SUPFAM" id="SSF56935">
    <property type="entry name" value="Porins"/>
    <property type="match status" value="1"/>
</dbReference>
<dbReference type="EMBL" id="AUZZ01010881">
    <property type="protein sequence ID" value="EQD28416.1"/>
    <property type="molecule type" value="Genomic_DNA"/>
</dbReference>
<comment type="caution">
    <text evidence="2">The sequence shown here is derived from an EMBL/GenBank/DDBJ whole genome shotgun (WGS) entry which is preliminary data.</text>
</comment>
<protein>
    <submittedName>
        <fullName evidence="2">EPSP synthase (3-phosphoshikimate 1-carboxyvinyltransferase)</fullName>
    </submittedName>
</protein>
<dbReference type="InterPro" id="IPR012910">
    <property type="entry name" value="Plug_dom"/>
</dbReference>
<dbReference type="Pfam" id="PF07715">
    <property type="entry name" value="Plug"/>
    <property type="match status" value="1"/>
</dbReference>
<gene>
    <name evidence="2" type="ORF">B2A_14953</name>
</gene>
<accession>T0XZZ2</accession>
<reference evidence="2" key="2">
    <citation type="journal article" date="2014" name="ISME J.">
        <title>Microbial stratification in low pH oxic and suboxic macroscopic growths along an acid mine drainage.</title>
        <authorList>
            <person name="Mendez-Garcia C."/>
            <person name="Mesa V."/>
            <person name="Sprenger R.R."/>
            <person name="Richter M."/>
            <person name="Diez M.S."/>
            <person name="Solano J."/>
            <person name="Bargiela R."/>
            <person name="Golyshina O.V."/>
            <person name="Manteca A."/>
            <person name="Ramos J.L."/>
            <person name="Gallego J.R."/>
            <person name="Llorente I."/>
            <person name="Martins Dos Santos V.A."/>
            <person name="Jensen O.N."/>
            <person name="Pelaez A.I."/>
            <person name="Sanchez J."/>
            <person name="Ferrer M."/>
        </authorList>
    </citation>
    <scope>NUCLEOTIDE SEQUENCE</scope>
</reference>
<dbReference type="PANTHER" id="PTHR47234:SF3">
    <property type="entry name" value="SECRETIN_TONB SHORT N-TERMINAL DOMAIN-CONTAINING PROTEIN"/>
    <property type="match status" value="1"/>
</dbReference>
<sequence>MQVLSAKSLVHSGFTTINEVLHNLSSNGQGTLGQSFSFAFAAGASGVSLRGLTLGDTLTLIDGERTVPYPLLDDNQRDFVDTSVIPFMAVKQVQVLENGGSGLVRRRRHRGRSEH</sequence>
<keyword evidence="2" id="KW-0808">Transferase</keyword>
<evidence type="ECO:0000313" key="2">
    <source>
        <dbReference type="EMBL" id="EQD28416.1"/>
    </source>
</evidence>